<keyword evidence="1" id="KW-0472">Membrane</keyword>
<keyword evidence="1" id="KW-0812">Transmembrane</keyword>
<reference evidence="2 3" key="1">
    <citation type="submission" date="2024-01" db="EMBL/GenBank/DDBJ databases">
        <title>Genome assemblies of Stephania.</title>
        <authorList>
            <person name="Yang L."/>
        </authorList>
    </citation>
    <scope>NUCLEOTIDE SEQUENCE [LARGE SCALE GENOMIC DNA]</scope>
    <source>
        <strain evidence="2">QJT</strain>
        <tissue evidence="2">Leaf</tissue>
    </source>
</reference>
<dbReference type="EMBL" id="JBBNAE010000011">
    <property type="protein sequence ID" value="KAK9085997.1"/>
    <property type="molecule type" value="Genomic_DNA"/>
</dbReference>
<evidence type="ECO:0000256" key="1">
    <source>
        <dbReference type="SAM" id="Phobius"/>
    </source>
</evidence>
<sequence length="66" mass="7121">MLGGLCPSDVALVLRHCLERASVLFSNVMVLPFVASFISWSAARARALYLVIFSKDLSEYATSGLG</sequence>
<dbReference type="Proteomes" id="UP001417504">
    <property type="component" value="Unassembled WGS sequence"/>
</dbReference>
<gene>
    <name evidence="2" type="ORF">Sjap_026408</name>
</gene>
<comment type="caution">
    <text evidence="2">The sequence shown here is derived from an EMBL/GenBank/DDBJ whole genome shotgun (WGS) entry which is preliminary data.</text>
</comment>
<keyword evidence="3" id="KW-1185">Reference proteome</keyword>
<dbReference type="AlphaFoldDB" id="A0AAP0E7Y1"/>
<proteinExistence type="predicted"/>
<name>A0AAP0E7Y1_9MAGN</name>
<accession>A0AAP0E7Y1</accession>
<evidence type="ECO:0000313" key="3">
    <source>
        <dbReference type="Proteomes" id="UP001417504"/>
    </source>
</evidence>
<feature type="transmembrane region" description="Helical" evidence="1">
    <location>
        <begin position="23"/>
        <end position="43"/>
    </location>
</feature>
<keyword evidence="1" id="KW-1133">Transmembrane helix</keyword>
<protein>
    <submittedName>
        <fullName evidence="2">Uncharacterized protein</fullName>
    </submittedName>
</protein>
<evidence type="ECO:0000313" key="2">
    <source>
        <dbReference type="EMBL" id="KAK9085997.1"/>
    </source>
</evidence>
<organism evidence="2 3">
    <name type="scientific">Stephania japonica</name>
    <dbReference type="NCBI Taxonomy" id="461633"/>
    <lineage>
        <taxon>Eukaryota</taxon>
        <taxon>Viridiplantae</taxon>
        <taxon>Streptophyta</taxon>
        <taxon>Embryophyta</taxon>
        <taxon>Tracheophyta</taxon>
        <taxon>Spermatophyta</taxon>
        <taxon>Magnoliopsida</taxon>
        <taxon>Ranunculales</taxon>
        <taxon>Menispermaceae</taxon>
        <taxon>Menispermoideae</taxon>
        <taxon>Cissampelideae</taxon>
        <taxon>Stephania</taxon>
    </lineage>
</organism>